<feature type="domain" description="HTH cro/C1-type" evidence="2">
    <location>
        <begin position="15"/>
        <end position="69"/>
    </location>
</feature>
<sequence length="114" mass="12467">MAFDSTVNREVGLRLRRLREQKELTRERLAEYADISVQFLADIETGRKGMTVQTLRKLVNALHCSADDIVFGPAQPADAGAALPPAFQTLTPAQASLAADILALVLKALPPERR</sequence>
<dbReference type="Gene3D" id="1.10.260.40">
    <property type="entry name" value="lambda repressor-like DNA-binding domains"/>
    <property type="match status" value="1"/>
</dbReference>
<dbReference type="CDD" id="cd00093">
    <property type="entry name" value="HTH_XRE"/>
    <property type="match status" value="1"/>
</dbReference>
<gene>
    <name evidence="3" type="ORF">H9810_07735</name>
</gene>
<dbReference type="GO" id="GO:0003700">
    <property type="term" value="F:DNA-binding transcription factor activity"/>
    <property type="evidence" value="ECO:0007669"/>
    <property type="project" value="TreeGrafter"/>
</dbReference>
<organism evidence="3 4">
    <name type="scientific">Candidatus Gemmiger excrementavium</name>
    <dbReference type="NCBI Taxonomy" id="2838608"/>
    <lineage>
        <taxon>Bacteria</taxon>
        <taxon>Bacillati</taxon>
        <taxon>Bacillota</taxon>
        <taxon>Clostridia</taxon>
        <taxon>Eubacteriales</taxon>
        <taxon>Gemmiger</taxon>
    </lineage>
</organism>
<comment type="caution">
    <text evidence="3">The sequence shown here is derived from an EMBL/GenBank/DDBJ whole genome shotgun (WGS) entry which is preliminary data.</text>
</comment>
<accession>A0A9D2JFI1</accession>
<dbReference type="InterPro" id="IPR050807">
    <property type="entry name" value="TransReg_Diox_bact_type"/>
</dbReference>
<dbReference type="SUPFAM" id="SSF47413">
    <property type="entry name" value="lambda repressor-like DNA-binding domains"/>
    <property type="match status" value="1"/>
</dbReference>
<evidence type="ECO:0000256" key="1">
    <source>
        <dbReference type="ARBA" id="ARBA00023125"/>
    </source>
</evidence>
<dbReference type="AlphaFoldDB" id="A0A9D2JFI1"/>
<keyword evidence="1" id="KW-0238">DNA-binding</keyword>
<dbReference type="PROSITE" id="PS50943">
    <property type="entry name" value="HTH_CROC1"/>
    <property type="match status" value="1"/>
</dbReference>
<dbReference type="Pfam" id="PF13560">
    <property type="entry name" value="HTH_31"/>
    <property type="match status" value="1"/>
</dbReference>
<dbReference type="EMBL" id="DXBO01000116">
    <property type="protein sequence ID" value="HIZ48590.1"/>
    <property type="molecule type" value="Genomic_DNA"/>
</dbReference>
<evidence type="ECO:0000313" key="3">
    <source>
        <dbReference type="EMBL" id="HIZ48590.1"/>
    </source>
</evidence>
<name>A0A9D2JFI1_9FIRM</name>
<proteinExistence type="predicted"/>
<dbReference type="PANTHER" id="PTHR46797:SF1">
    <property type="entry name" value="METHYLPHOSPHONATE SYNTHASE"/>
    <property type="match status" value="1"/>
</dbReference>
<dbReference type="InterPro" id="IPR001387">
    <property type="entry name" value="Cro/C1-type_HTH"/>
</dbReference>
<evidence type="ECO:0000313" key="4">
    <source>
        <dbReference type="Proteomes" id="UP000824031"/>
    </source>
</evidence>
<dbReference type="Proteomes" id="UP000824031">
    <property type="component" value="Unassembled WGS sequence"/>
</dbReference>
<dbReference type="InterPro" id="IPR010982">
    <property type="entry name" value="Lambda_DNA-bd_dom_sf"/>
</dbReference>
<dbReference type="GO" id="GO:0003677">
    <property type="term" value="F:DNA binding"/>
    <property type="evidence" value="ECO:0007669"/>
    <property type="project" value="UniProtKB-KW"/>
</dbReference>
<reference evidence="3" key="1">
    <citation type="journal article" date="2021" name="PeerJ">
        <title>Extensive microbial diversity within the chicken gut microbiome revealed by metagenomics and culture.</title>
        <authorList>
            <person name="Gilroy R."/>
            <person name="Ravi A."/>
            <person name="Getino M."/>
            <person name="Pursley I."/>
            <person name="Horton D.L."/>
            <person name="Alikhan N.F."/>
            <person name="Baker D."/>
            <person name="Gharbi K."/>
            <person name="Hall N."/>
            <person name="Watson M."/>
            <person name="Adriaenssens E.M."/>
            <person name="Foster-Nyarko E."/>
            <person name="Jarju S."/>
            <person name="Secka A."/>
            <person name="Antonio M."/>
            <person name="Oren A."/>
            <person name="Chaudhuri R.R."/>
            <person name="La Ragione R."/>
            <person name="Hildebrand F."/>
            <person name="Pallen M.J."/>
        </authorList>
    </citation>
    <scope>NUCLEOTIDE SEQUENCE</scope>
    <source>
        <strain evidence="3">3436</strain>
    </source>
</reference>
<evidence type="ECO:0000259" key="2">
    <source>
        <dbReference type="PROSITE" id="PS50943"/>
    </source>
</evidence>
<protein>
    <submittedName>
        <fullName evidence="3">Helix-turn-helix transcriptional regulator</fullName>
    </submittedName>
</protein>
<dbReference type="GO" id="GO:0005829">
    <property type="term" value="C:cytosol"/>
    <property type="evidence" value="ECO:0007669"/>
    <property type="project" value="TreeGrafter"/>
</dbReference>
<reference evidence="3" key="2">
    <citation type="submission" date="2021-04" db="EMBL/GenBank/DDBJ databases">
        <authorList>
            <person name="Gilroy R."/>
        </authorList>
    </citation>
    <scope>NUCLEOTIDE SEQUENCE</scope>
    <source>
        <strain evidence="3">3436</strain>
    </source>
</reference>
<dbReference type="PANTHER" id="PTHR46797">
    <property type="entry name" value="HTH-TYPE TRANSCRIPTIONAL REGULATOR"/>
    <property type="match status" value="1"/>
</dbReference>
<dbReference type="SMART" id="SM00530">
    <property type="entry name" value="HTH_XRE"/>
    <property type="match status" value="1"/>
</dbReference>